<dbReference type="EMBL" id="RDQH01000341">
    <property type="protein sequence ID" value="RXH73341.1"/>
    <property type="molecule type" value="Genomic_DNA"/>
</dbReference>
<dbReference type="STRING" id="3750.A0A498HVZ2"/>
<dbReference type="AlphaFoldDB" id="A0A498HVZ2"/>
<keyword evidence="3" id="KW-1185">Reference proteome</keyword>
<dbReference type="PANTHER" id="PTHR45642">
    <property type="entry name" value="GDSL ESTERASE/LIPASE EXL3"/>
    <property type="match status" value="1"/>
</dbReference>
<dbReference type="GO" id="GO:0005576">
    <property type="term" value="C:extracellular region"/>
    <property type="evidence" value="ECO:0007669"/>
    <property type="project" value="TreeGrafter"/>
</dbReference>
<name>A0A498HVZ2_MALDO</name>
<dbReference type="Pfam" id="PF00657">
    <property type="entry name" value="Lipase_GDSL"/>
    <property type="match status" value="2"/>
</dbReference>
<evidence type="ECO:0000313" key="3">
    <source>
        <dbReference type="Proteomes" id="UP000290289"/>
    </source>
</evidence>
<organism evidence="2 3">
    <name type="scientific">Malus domestica</name>
    <name type="common">Apple</name>
    <name type="synonym">Pyrus malus</name>
    <dbReference type="NCBI Taxonomy" id="3750"/>
    <lineage>
        <taxon>Eukaryota</taxon>
        <taxon>Viridiplantae</taxon>
        <taxon>Streptophyta</taxon>
        <taxon>Embryophyta</taxon>
        <taxon>Tracheophyta</taxon>
        <taxon>Spermatophyta</taxon>
        <taxon>Magnoliopsida</taxon>
        <taxon>eudicotyledons</taxon>
        <taxon>Gunneridae</taxon>
        <taxon>Pentapetalae</taxon>
        <taxon>rosids</taxon>
        <taxon>fabids</taxon>
        <taxon>Rosales</taxon>
        <taxon>Rosaceae</taxon>
        <taxon>Amygdaloideae</taxon>
        <taxon>Maleae</taxon>
        <taxon>Malus</taxon>
    </lineage>
</organism>
<sequence length="1022" mass="111275">MPAGFEVANKGCCGTGTIEVTKLCNQLQPAGVCIDDSKYVFWDSYHPTERAMHADAGELGLFIPKLIRLQMQSSYVILVIFLCNIISMSNVTEAAATVKLPENVTIPAVIVFGDSIVDTGNNNKNFVTFARCNFLPYGKDLKGGMPTGRYSNGKVPSDFIVEAFGIKELLPAYLDPTLQPNDLLTGVVIANGAAGYDPLTAKLGSYSVMTTLLLRFFLFVCCGLVILGNQAVGGDVVKLPPNATIPAVFMFGDSIVDTGNNNVNLKTPARCNFPPYGREFEGGISTGRYSNGKVPSDLVVEKLGIKELLPAYLDPNLHPNDLLTGVSFAVGATGYDPITAQIVAVTPLSNQLRQFEEYIRKLKGIVGEERANFILANSLCFVVASSNDIANTYFVAGVRKLEIGVFSAPPIGCLPSQRTLGGGVERDCADKPNQAAMLFNSKLSAELDDLKNNLPNSMLIYVDIYNPLLDMIINPTNYATIRLRAPTKSSSFIFVYLPLGDIVQMHAVAGGLGLFSPKLARLQMQSYVIFVIFFCNIISKNNVIEAAATVKLPKNVTVPAVIAFGDSIVDTGNNNENFKTFARCNFLPYGKDLKGGMPTGRYSNGKVPTDFIVEAFGIKELLPAYLDPTLQPNDLLTGVVIAAGGADAGGLGLFIPKLIRLQMQSSYVIFVIFFCNIISMSNVTEAAATVKLPENVTIPAVIVFGDSIVDTGNNNKNFVTFARCNFLPYGKDLKGGMPTGRYSNGKVPSDFIVEAFGIKELLPAYLDPTLQPNDLLTGVVMANGAVGYDPLTAKLGVVASLSDQIKQFKEYIEKLKGIVGEEKTNFIIKNSLIFVVAGSNDISYTYFLTGARRLEYDVPSYTDFMLKHASDFVKDLYGLGVRRIGVLSAPPIGCVPSQRTVNGGIERDCDERQNQACQLFNSKLNVEMDRLNKNLPNSRVVYIDIYNPLLDIIKNPAKYGFEVANKGCCGTGLIEVTKLCNQLQHVCTDDSNYVFWDSYHPTETAYKIIVKQMLNNYSSRFF</sequence>
<evidence type="ECO:0000313" key="2">
    <source>
        <dbReference type="EMBL" id="RXH73341.1"/>
    </source>
</evidence>
<dbReference type="InterPro" id="IPR050592">
    <property type="entry name" value="GDSL_lipolytic_enzyme"/>
</dbReference>
<comment type="caution">
    <text evidence="2">The sequence shown here is derived from an EMBL/GenBank/DDBJ whole genome shotgun (WGS) entry which is preliminary data.</text>
</comment>
<dbReference type="GO" id="GO:0016298">
    <property type="term" value="F:lipase activity"/>
    <property type="evidence" value="ECO:0007669"/>
    <property type="project" value="InterPro"/>
</dbReference>
<dbReference type="Proteomes" id="UP000290289">
    <property type="component" value="Chromosome 15"/>
</dbReference>
<dbReference type="Gene3D" id="3.40.50.1110">
    <property type="entry name" value="SGNH hydrolase"/>
    <property type="match status" value="5"/>
</dbReference>
<evidence type="ECO:0000256" key="1">
    <source>
        <dbReference type="ARBA" id="ARBA00008668"/>
    </source>
</evidence>
<dbReference type="PROSITE" id="PS01098">
    <property type="entry name" value="LIPASE_GDSL_SER"/>
    <property type="match status" value="4"/>
</dbReference>
<dbReference type="InterPro" id="IPR001087">
    <property type="entry name" value="GDSL"/>
</dbReference>
<dbReference type="FunFam" id="3.40.50.1110:FF:000003">
    <property type="entry name" value="GDSL esterase/lipase APG"/>
    <property type="match status" value="2"/>
</dbReference>
<proteinExistence type="inferred from homology"/>
<reference evidence="2 3" key="1">
    <citation type="submission" date="2018-10" db="EMBL/GenBank/DDBJ databases">
        <title>A high-quality apple genome assembly.</title>
        <authorList>
            <person name="Hu J."/>
        </authorList>
    </citation>
    <scope>NUCLEOTIDE SEQUENCE [LARGE SCALE GENOMIC DNA]</scope>
    <source>
        <strain evidence="3">cv. HFTH1</strain>
        <tissue evidence="2">Young leaf</tissue>
    </source>
</reference>
<dbReference type="SUPFAM" id="SSF52266">
    <property type="entry name" value="SGNH hydrolase"/>
    <property type="match status" value="1"/>
</dbReference>
<dbReference type="InterPro" id="IPR008265">
    <property type="entry name" value="Lipase_GDSL_AS"/>
</dbReference>
<dbReference type="InterPro" id="IPR036514">
    <property type="entry name" value="SGNH_hydro_sf"/>
</dbReference>
<dbReference type="CDD" id="cd01837">
    <property type="entry name" value="SGNH_plant_lipase_like"/>
    <property type="match status" value="2"/>
</dbReference>
<dbReference type="GO" id="GO:0006629">
    <property type="term" value="P:lipid metabolic process"/>
    <property type="evidence" value="ECO:0007669"/>
    <property type="project" value="InterPro"/>
</dbReference>
<dbReference type="InterPro" id="IPR035669">
    <property type="entry name" value="SGNH_plant_lipase-like"/>
</dbReference>
<accession>A0A498HVZ2</accession>
<gene>
    <name evidence="2" type="ORF">DVH24_013025</name>
</gene>
<comment type="similarity">
    <text evidence="1">Belongs to the 'GDSL' lipolytic enzyme family.</text>
</comment>
<dbReference type="PANTHER" id="PTHR45642:SF135">
    <property type="entry name" value="GDSL ESTERASE_LIPASE EXL2"/>
    <property type="match status" value="1"/>
</dbReference>
<protein>
    <submittedName>
        <fullName evidence="2">Uncharacterized protein</fullName>
    </submittedName>
</protein>